<dbReference type="FunFam" id="3.40.50.720:FF:000084">
    <property type="entry name" value="Short-chain dehydrogenase reductase"/>
    <property type="match status" value="1"/>
</dbReference>
<dbReference type="InterPro" id="IPR036291">
    <property type="entry name" value="NAD(P)-bd_dom_sf"/>
</dbReference>
<gene>
    <name evidence="4" type="ORF">JM93_00666</name>
</gene>
<proteinExistence type="inferred from homology"/>
<dbReference type="EMBL" id="VLLF01000001">
    <property type="protein sequence ID" value="TWI93111.1"/>
    <property type="molecule type" value="Genomic_DNA"/>
</dbReference>
<dbReference type="PRINTS" id="PR00080">
    <property type="entry name" value="SDRFAMILY"/>
</dbReference>
<dbReference type="Pfam" id="PF13561">
    <property type="entry name" value="adh_short_C2"/>
    <property type="match status" value="1"/>
</dbReference>
<dbReference type="GO" id="GO:0016616">
    <property type="term" value="F:oxidoreductase activity, acting on the CH-OH group of donors, NAD or NADP as acceptor"/>
    <property type="evidence" value="ECO:0007669"/>
    <property type="project" value="UniProtKB-ARBA"/>
</dbReference>
<sequence length="255" mass="26858">MMDLPKTPSFSLTGKKVLVTGASSGIGLACATALAEAGGHVFLAARRLEKLEEAVAAMTARGWSATALQMDVADVMDMQVSVSKKGPFDVLVNSAGLARHSPATETSPEDFDAVMNVNLRGAYFVTQAVAVGLLKAGKTGSLINMSSQMAHVGGIDRAVYCASKFAVEGFTKAMALEFGKSRIRVNTICPTFIRTPFTEATFDNPERVKWVEEKIKLGRTGVVEDIMGAVVYLASDASALVTGTSLLVDGGWTAD</sequence>
<dbReference type="InterPro" id="IPR020904">
    <property type="entry name" value="Sc_DH/Rdtase_CS"/>
</dbReference>
<dbReference type="PANTHER" id="PTHR42760">
    <property type="entry name" value="SHORT-CHAIN DEHYDROGENASES/REDUCTASES FAMILY MEMBER"/>
    <property type="match status" value="1"/>
</dbReference>
<feature type="domain" description="Ketoreductase" evidence="3">
    <location>
        <begin position="15"/>
        <end position="179"/>
    </location>
</feature>
<organism evidence="4 5">
    <name type="scientific">Roseibium hamelinense</name>
    <dbReference type="NCBI Taxonomy" id="150831"/>
    <lineage>
        <taxon>Bacteria</taxon>
        <taxon>Pseudomonadati</taxon>
        <taxon>Pseudomonadota</taxon>
        <taxon>Alphaproteobacteria</taxon>
        <taxon>Hyphomicrobiales</taxon>
        <taxon>Stappiaceae</taxon>
        <taxon>Roseibium</taxon>
    </lineage>
</organism>
<dbReference type="PANTHER" id="PTHR42760:SF115">
    <property type="entry name" value="3-OXOACYL-[ACYL-CARRIER-PROTEIN] REDUCTASE FABG"/>
    <property type="match status" value="1"/>
</dbReference>
<evidence type="ECO:0000256" key="1">
    <source>
        <dbReference type="ARBA" id="ARBA00006484"/>
    </source>
</evidence>
<comment type="similarity">
    <text evidence="1">Belongs to the short-chain dehydrogenases/reductases (SDR) family.</text>
</comment>
<keyword evidence="2" id="KW-0560">Oxidoreductase</keyword>
<dbReference type="PRINTS" id="PR00081">
    <property type="entry name" value="GDHRDH"/>
</dbReference>
<accession>A0A562THJ9</accession>
<evidence type="ECO:0000313" key="4">
    <source>
        <dbReference type="EMBL" id="TWI93111.1"/>
    </source>
</evidence>
<dbReference type="PROSITE" id="PS00061">
    <property type="entry name" value="ADH_SHORT"/>
    <property type="match status" value="1"/>
</dbReference>
<name>A0A562THJ9_9HYPH</name>
<evidence type="ECO:0000256" key="2">
    <source>
        <dbReference type="ARBA" id="ARBA00023002"/>
    </source>
</evidence>
<reference evidence="4 5" key="1">
    <citation type="submission" date="2019-07" db="EMBL/GenBank/DDBJ databases">
        <title>Genomic Encyclopedia of Archaeal and Bacterial Type Strains, Phase II (KMG-II): from individual species to whole genera.</title>
        <authorList>
            <person name="Goeker M."/>
        </authorList>
    </citation>
    <scope>NUCLEOTIDE SEQUENCE [LARGE SCALE GENOMIC DNA]</scope>
    <source>
        <strain evidence="4 5">ATCC BAA-252</strain>
    </source>
</reference>
<evidence type="ECO:0000259" key="3">
    <source>
        <dbReference type="SMART" id="SM00822"/>
    </source>
</evidence>
<keyword evidence="5" id="KW-1185">Reference proteome</keyword>
<dbReference type="Gene3D" id="3.40.50.720">
    <property type="entry name" value="NAD(P)-binding Rossmann-like Domain"/>
    <property type="match status" value="1"/>
</dbReference>
<dbReference type="RefSeq" id="WP_170230493.1">
    <property type="nucleotide sequence ID" value="NZ_SMLY01000087.1"/>
</dbReference>
<dbReference type="Proteomes" id="UP000320593">
    <property type="component" value="Unassembled WGS sequence"/>
</dbReference>
<dbReference type="InterPro" id="IPR057326">
    <property type="entry name" value="KR_dom"/>
</dbReference>
<dbReference type="SMART" id="SM00822">
    <property type="entry name" value="PKS_KR"/>
    <property type="match status" value="1"/>
</dbReference>
<dbReference type="SUPFAM" id="SSF51735">
    <property type="entry name" value="NAD(P)-binding Rossmann-fold domains"/>
    <property type="match status" value="1"/>
</dbReference>
<dbReference type="AlphaFoldDB" id="A0A562THJ9"/>
<dbReference type="PROSITE" id="PS51257">
    <property type="entry name" value="PROKAR_LIPOPROTEIN"/>
    <property type="match status" value="1"/>
</dbReference>
<protein>
    <submittedName>
        <fullName evidence="4">NAD(P)-dependent dehydrogenase (Short-subunit alcohol dehydrogenase family)</fullName>
    </submittedName>
</protein>
<dbReference type="InterPro" id="IPR002347">
    <property type="entry name" value="SDR_fam"/>
</dbReference>
<evidence type="ECO:0000313" key="5">
    <source>
        <dbReference type="Proteomes" id="UP000320593"/>
    </source>
</evidence>
<comment type="caution">
    <text evidence="4">The sequence shown here is derived from an EMBL/GenBank/DDBJ whole genome shotgun (WGS) entry which is preliminary data.</text>
</comment>